<dbReference type="EMBL" id="JBHTIM010000001">
    <property type="protein sequence ID" value="MFD0782292.1"/>
    <property type="molecule type" value="Genomic_DNA"/>
</dbReference>
<name>A0ABW2ZUE3_9MICO</name>
<feature type="transmembrane region" description="Helical" evidence="1">
    <location>
        <begin position="155"/>
        <end position="176"/>
    </location>
</feature>
<keyword evidence="1" id="KW-1133">Transmembrane helix</keyword>
<accession>A0ABW2ZUE3</accession>
<comment type="caution">
    <text evidence="2">The sequence shown here is derived from an EMBL/GenBank/DDBJ whole genome shotgun (WGS) entry which is preliminary data.</text>
</comment>
<protein>
    <recommendedName>
        <fullName evidence="4">DUF998 domain-containing protein</fullName>
    </recommendedName>
</protein>
<feature type="transmembrane region" description="Helical" evidence="1">
    <location>
        <begin position="246"/>
        <end position="266"/>
    </location>
</feature>
<keyword evidence="1" id="KW-0472">Membrane</keyword>
<evidence type="ECO:0000313" key="2">
    <source>
        <dbReference type="EMBL" id="MFD0782292.1"/>
    </source>
</evidence>
<organism evidence="2 3">
    <name type="scientific">Microbacterium koreense</name>
    <dbReference type="NCBI Taxonomy" id="323761"/>
    <lineage>
        <taxon>Bacteria</taxon>
        <taxon>Bacillati</taxon>
        <taxon>Actinomycetota</taxon>
        <taxon>Actinomycetes</taxon>
        <taxon>Micrococcales</taxon>
        <taxon>Microbacteriaceae</taxon>
        <taxon>Microbacterium</taxon>
    </lineage>
</organism>
<gene>
    <name evidence="2" type="ORF">ACFQZV_13395</name>
</gene>
<keyword evidence="1" id="KW-0812">Transmembrane</keyword>
<feature type="transmembrane region" description="Helical" evidence="1">
    <location>
        <begin position="127"/>
        <end position="148"/>
    </location>
</feature>
<dbReference type="Proteomes" id="UP001597042">
    <property type="component" value="Unassembled WGS sequence"/>
</dbReference>
<feature type="transmembrane region" description="Helical" evidence="1">
    <location>
        <begin position="21"/>
        <end position="42"/>
    </location>
</feature>
<feature type="transmembrane region" description="Helical" evidence="1">
    <location>
        <begin position="83"/>
        <end position="107"/>
    </location>
</feature>
<sequence length="280" mass="29142">MSSAAMSTSLERTYRYLRLGLVGDVLAIFTGVAVAAADVGWLPSLSDYYFTSARDVFVGALIATTLALVALSGRGPDRVLLDAAAVFAPLIAVVPTTVVPGTVPGIAAACTERCFPREFIPDAATGVATYLVLGGLVVAVAAVVCVRAGVRSGEVWLSLAMTAAVMVAVALTWMLAREAFLAQGHAVATTLFFALFAATAVRAAFPAHTRAPTQPYRSVYVAVAILLATVLVAYVAVLAVGSSTTFPAILVIEAAALSLFLVFWVAQGIEHRSDPDPRLR</sequence>
<proteinExistence type="predicted"/>
<reference evidence="3" key="1">
    <citation type="journal article" date="2019" name="Int. J. Syst. Evol. Microbiol.">
        <title>The Global Catalogue of Microorganisms (GCM) 10K type strain sequencing project: providing services to taxonomists for standard genome sequencing and annotation.</title>
        <authorList>
            <consortium name="The Broad Institute Genomics Platform"/>
            <consortium name="The Broad Institute Genome Sequencing Center for Infectious Disease"/>
            <person name="Wu L."/>
            <person name="Ma J."/>
        </authorList>
    </citation>
    <scope>NUCLEOTIDE SEQUENCE [LARGE SCALE GENOMIC DNA]</scope>
    <source>
        <strain evidence="3">CCUG 50754</strain>
    </source>
</reference>
<feature type="transmembrane region" description="Helical" evidence="1">
    <location>
        <begin position="182"/>
        <end position="205"/>
    </location>
</feature>
<feature type="transmembrane region" description="Helical" evidence="1">
    <location>
        <begin position="48"/>
        <end position="71"/>
    </location>
</feature>
<dbReference type="RefSeq" id="WP_378752320.1">
    <property type="nucleotide sequence ID" value="NZ_JBHSSV010000009.1"/>
</dbReference>
<keyword evidence="3" id="KW-1185">Reference proteome</keyword>
<evidence type="ECO:0008006" key="4">
    <source>
        <dbReference type="Google" id="ProtNLM"/>
    </source>
</evidence>
<evidence type="ECO:0000256" key="1">
    <source>
        <dbReference type="SAM" id="Phobius"/>
    </source>
</evidence>
<evidence type="ECO:0000313" key="3">
    <source>
        <dbReference type="Proteomes" id="UP001597042"/>
    </source>
</evidence>
<feature type="transmembrane region" description="Helical" evidence="1">
    <location>
        <begin position="217"/>
        <end position="240"/>
    </location>
</feature>